<gene>
    <name evidence="6" type="ORF">ABT322_05770</name>
</gene>
<keyword evidence="1" id="KW-0805">Transcription regulation</keyword>
<organism evidence="6 7">
    <name type="scientific">Streptomyces flaveolus</name>
    <dbReference type="NCBI Taxonomy" id="67297"/>
    <lineage>
        <taxon>Bacteria</taxon>
        <taxon>Bacillati</taxon>
        <taxon>Actinomycetota</taxon>
        <taxon>Actinomycetes</taxon>
        <taxon>Kitasatosporales</taxon>
        <taxon>Streptomycetaceae</taxon>
        <taxon>Streptomyces</taxon>
    </lineage>
</organism>
<protein>
    <submittedName>
        <fullName evidence="6">Helix-turn-helix domain-containing protein</fullName>
    </submittedName>
</protein>
<evidence type="ECO:0000256" key="2">
    <source>
        <dbReference type="ARBA" id="ARBA00023125"/>
    </source>
</evidence>
<keyword evidence="3" id="KW-0804">Transcription</keyword>
<evidence type="ECO:0000313" key="6">
    <source>
        <dbReference type="EMBL" id="MER6903288.1"/>
    </source>
</evidence>
<feature type="domain" description="HTH hxlR-type" evidence="5">
    <location>
        <begin position="40"/>
        <end position="138"/>
    </location>
</feature>
<evidence type="ECO:0000259" key="5">
    <source>
        <dbReference type="PROSITE" id="PS51118"/>
    </source>
</evidence>
<dbReference type="InterPro" id="IPR036390">
    <property type="entry name" value="WH_DNA-bd_sf"/>
</dbReference>
<dbReference type="InterPro" id="IPR036388">
    <property type="entry name" value="WH-like_DNA-bd_sf"/>
</dbReference>
<feature type="region of interest" description="Disordered" evidence="4">
    <location>
        <begin position="1"/>
        <end position="36"/>
    </location>
</feature>
<dbReference type="InterPro" id="IPR002577">
    <property type="entry name" value="HTH_HxlR"/>
</dbReference>
<comment type="caution">
    <text evidence="6">The sequence shown here is derived from an EMBL/GenBank/DDBJ whole genome shotgun (WGS) entry which is preliminary data.</text>
</comment>
<sequence length="167" mass="18277">MRHVASEQPADTGHQTETHGWDEELVPDARGRSRRPEADCPVEIALAAVSGRWTTLVLRELMGGPRGFTELRTLLPELSAKVLSERLTALRERGLVTSERLRGFPVRTRYDLTEAGRSLRPLLVALYATGAELQRLTPGDGPGEREEGQTTGPALSPRGLHLGRLGP</sequence>
<dbReference type="PANTHER" id="PTHR33204:SF18">
    <property type="entry name" value="TRANSCRIPTIONAL REGULATORY PROTEIN"/>
    <property type="match status" value="1"/>
</dbReference>
<dbReference type="Pfam" id="PF01638">
    <property type="entry name" value="HxlR"/>
    <property type="match status" value="1"/>
</dbReference>
<proteinExistence type="predicted"/>
<feature type="region of interest" description="Disordered" evidence="4">
    <location>
        <begin position="134"/>
        <end position="167"/>
    </location>
</feature>
<accession>A0ABV1V9X9</accession>
<dbReference type="SUPFAM" id="SSF46785">
    <property type="entry name" value="Winged helix' DNA-binding domain"/>
    <property type="match status" value="1"/>
</dbReference>
<dbReference type="PROSITE" id="PS51118">
    <property type="entry name" value="HTH_HXLR"/>
    <property type="match status" value="1"/>
</dbReference>
<evidence type="ECO:0000256" key="1">
    <source>
        <dbReference type="ARBA" id="ARBA00023015"/>
    </source>
</evidence>
<dbReference type="EMBL" id="JBEPCV010000003">
    <property type="protein sequence ID" value="MER6903288.1"/>
    <property type="molecule type" value="Genomic_DNA"/>
</dbReference>
<evidence type="ECO:0000313" key="7">
    <source>
        <dbReference type="Proteomes" id="UP001490330"/>
    </source>
</evidence>
<dbReference type="RefSeq" id="WP_350717023.1">
    <property type="nucleotide sequence ID" value="NZ_JBEPCO010000006.1"/>
</dbReference>
<name>A0ABV1V9X9_9ACTN</name>
<dbReference type="Gene3D" id="1.10.10.10">
    <property type="entry name" value="Winged helix-like DNA-binding domain superfamily/Winged helix DNA-binding domain"/>
    <property type="match status" value="1"/>
</dbReference>
<evidence type="ECO:0000256" key="4">
    <source>
        <dbReference type="SAM" id="MobiDB-lite"/>
    </source>
</evidence>
<feature type="compositionally biased region" description="Basic and acidic residues" evidence="4">
    <location>
        <begin position="14"/>
        <end position="36"/>
    </location>
</feature>
<evidence type="ECO:0000256" key="3">
    <source>
        <dbReference type="ARBA" id="ARBA00023163"/>
    </source>
</evidence>
<reference evidence="6 7" key="1">
    <citation type="submission" date="2024-06" db="EMBL/GenBank/DDBJ databases">
        <title>The Natural Products Discovery Center: Release of the First 8490 Sequenced Strains for Exploring Actinobacteria Biosynthetic Diversity.</title>
        <authorList>
            <person name="Kalkreuter E."/>
            <person name="Kautsar S.A."/>
            <person name="Yang D."/>
            <person name="Bader C.D."/>
            <person name="Teijaro C.N."/>
            <person name="Fluegel L."/>
            <person name="Davis C.M."/>
            <person name="Simpson J.R."/>
            <person name="Lauterbach L."/>
            <person name="Steele A.D."/>
            <person name="Gui C."/>
            <person name="Meng S."/>
            <person name="Li G."/>
            <person name="Viehrig K."/>
            <person name="Ye F."/>
            <person name="Su P."/>
            <person name="Kiefer A.F."/>
            <person name="Nichols A."/>
            <person name="Cepeda A.J."/>
            <person name="Yan W."/>
            <person name="Fan B."/>
            <person name="Jiang Y."/>
            <person name="Adhikari A."/>
            <person name="Zheng C.-J."/>
            <person name="Schuster L."/>
            <person name="Cowan T.M."/>
            <person name="Smanski M.J."/>
            <person name="Chevrette M.G."/>
            <person name="De Carvalho L.P.S."/>
            <person name="Shen B."/>
        </authorList>
    </citation>
    <scope>NUCLEOTIDE SEQUENCE [LARGE SCALE GENOMIC DNA]</scope>
    <source>
        <strain evidence="6 7">NPDC000632</strain>
    </source>
</reference>
<keyword evidence="7" id="KW-1185">Reference proteome</keyword>
<keyword evidence="2" id="KW-0238">DNA-binding</keyword>
<dbReference type="Proteomes" id="UP001490330">
    <property type="component" value="Unassembled WGS sequence"/>
</dbReference>
<dbReference type="PANTHER" id="PTHR33204">
    <property type="entry name" value="TRANSCRIPTIONAL REGULATOR, MARR FAMILY"/>
    <property type="match status" value="1"/>
</dbReference>